<dbReference type="Proteomes" id="UP000323300">
    <property type="component" value="Unassembled WGS sequence"/>
</dbReference>
<dbReference type="GO" id="GO:0004130">
    <property type="term" value="F:cytochrome-c peroxidase activity"/>
    <property type="evidence" value="ECO:0007669"/>
    <property type="project" value="TreeGrafter"/>
</dbReference>
<dbReference type="InterPro" id="IPR051395">
    <property type="entry name" value="Cytochrome_c_Peroxidase/MauG"/>
</dbReference>
<dbReference type="AlphaFoldDB" id="A0A1I4EQY3"/>
<protein>
    <recommendedName>
        <fullName evidence="5">Cytochrome c peroxidase</fullName>
    </recommendedName>
</protein>
<dbReference type="GO" id="GO:0020037">
    <property type="term" value="F:heme binding"/>
    <property type="evidence" value="ECO:0007669"/>
    <property type="project" value="InterPro"/>
</dbReference>
<reference evidence="3 4" key="1">
    <citation type="submission" date="2016-10" db="EMBL/GenBank/DDBJ databases">
        <authorList>
            <person name="Varghese N."/>
            <person name="Submissions S."/>
        </authorList>
    </citation>
    <scope>NUCLEOTIDE SEQUENCE [LARGE SCALE GENOMIC DNA]</scope>
    <source>
        <strain evidence="3 4">DSM 21822</strain>
    </source>
</reference>
<sequence length="66" mass="7733">MRSPDGRYRTAPLRALWDMDKIHKGGFYHDGRFATLGDVVKHYDGHLRLDLTEQEKSNLIEYLKSI</sequence>
<evidence type="ECO:0000313" key="3">
    <source>
        <dbReference type="EMBL" id="SFL06927.1"/>
    </source>
</evidence>
<evidence type="ECO:0000313" key="4">
    <source>
        <dbReference type="Proteomes" id="UP000323300"/>
    </source>
</evidence>
<dbReference type="SUPFAM" id="SSF46626">
    <property type="entry name" value="Cytochrome c"/>
    <property type="match status" value="1"/>
</dbReference>
<keyword evidence="4" id="KW-1185">Reference proteome</keyword>
<dbReference type="GO" id="GO:0009055">
    <property type="term" value="F:electron transfer activity"/>
    <property type="evidence" value="ECO:0007669"/>
    <property type="project" value="InterPro"/>
</dbReference>
<dbReference type="EMBL" id="FOSL01000028">
    <property type="protein sequence ID" value="SFL06927.1"/>
    <property type="molecule type" value="Genomic_DNA"/>
</dbReference>
<evidence type="ECO:0000256" key="2">
    <source>
        <dbReference type="ARBA" id="ARBA00023002"/>
    </source>
</evidence>
<name>A0A1I4EQY3_9HYPH</name>
<keyword evidence="2" id="KW-0560">Oxidoreductase</keyword>
<accession>A0A1I4EQY3</accession>
<evidence type="ECO:0000256" key="1">
    <source>
        <dbReference type="ARBA" id="ARBA00022729"/>
    </source>
</evidence>
<dbReference type="PANTHER" id="PTHR30600">
    <property type="entry name" value="CYTOCHROME C PEROXIDASE-RELATED"/>
    <property type="match status" value="1"/>
</dbReference>
<proteinExistence type="predicted"/>
<dbReference type="Gene3D" id="1.10.760.10">
    <property type="entry name" value="Cytochrome c-like domain"/>
    <property type="match status" value="1"/>
</dbReference>
<organism evidence="3 4">
    <name type="scientific">Neomesorhizobium albiziae</name>
    <dbReference type="NCBI Taxonomy" id="335020"/>
    <lineage>
        <taxon>Bacteria</taxon>
        <taxon>Pseudomonadati</taxon>
        <taxon>Pseudomonadota</taxon>
        <taxon>Alphaproteobacteria</taxon>
        <taxon>Hyphomicrobiales</taxon>
        <taxon>Phyllobacteriaceae</taxon>
        <taxon>Neomesorhizobium</taxon>
    </lineage>
</organism>
<gene>
    <name evidence="3" type="ORF">SAMN04488498_12830</name>
</gene>
<dbReference type="InterPro" id="IPR036909">
    <property type="entry name" value="Cyt_c-like_dom_sf"/>
</dbReference>
<dbReference type="PANTHER" id="PTHR30600:SF10">
    <property type="entry name" value="BLL6722 PROTEIN"/>
    <property type="match status" value="1"/>
</dbReference>
<keyword evidence="1" id="KW-0732">Signal</keyword>
<evidence type="ECO:0008006" key="5">
    <source>
        <dbReference type="Google" id="ProtNLM"/>
    </source>
</evidence>